<keyword evidence="3" id="KW-1185">Reference proteome</keyword>
<evidence type="ECO:0000313" key="3">
    <source>
        <dbReference type="Proteomes" id="UP000248745"/>
    </source>
</evidence>
<proteinExistence type="predicted"/>
<accession>A0A2W2B9L9</accession>
<dbReference type="InterPro" id="IPR026444">
    <property type="entry name" value="Secre_tail"/>
</dbReference>
<dbReference type="Pfam" id="PF18962">
    <property type="entry name" value="Por_Secre_tail"/>
    <property type="match status" value="1"/>
</dbReference>
<dbReference type="Proteomes" id="UP000248745">
    <property type="component" value="Unassembled WGS sequence"/>
</dbReference>
<evidence type="ECO:0000313" key="2">
    <source>
        <dbReference type="EMBL" id="PZF72979.1"/>
    </source>
</evidence>
<comment type="caution">
    <text evidence="2">The sequence shown here is derived from an EMBL/GenBank/DDBJ whole genome shotgun (WGS) entry which is preliminary data.</text>
</comment>
<gene>
    <name evidence="2" type="ORF">DN068_11245</name>
</gene>
<sequence>MKTGFFKSMLFAFLTFSFNESVIAQCRLDYSNYQLVFEENFDNISSINQLAGRSMFRHDEPGWGWGDVRNANGTYQSYGEYYDQSQVSIQPGGIWSHSWLPYTYSSPTLGYANGDLAKSSLDWGNSIQRVCYAGFDGRIQCFTRYGTSWAHAWIDDYWNTDEYSSFNSNQNSNTSASVKFGFDAGDRSKFYTRKDNHLAYFKYENCEVLNPVNNSWRSLNRLGIVQAALETEKIDIYPNPANDILHIRGLKNSGSFKEIKIFNVSGSLVSQITSRDDEPAVSLEKLSPGIYVMEVDYNGGKHHFKFSKQ</sequence>
<dbReference type="OrthoDB" id="9764953at2"/>
<dbReference type="AlphaFoldDB" id="A0A2W2B9L9"/>
<protein>
    <recommendedName>
        <fullName evidence="1">Secretion system C-terminal sorting domain-containing protein</fullName>
    </recommendedName>
</protein>
<reference evidence="2 3" key="1">
    <citation type="submission" date="2018-06" db="EMBL/GenBank/DDBJ databases">
        <title>Mucibacter soli gen. nov., sp. nov., a new member of the family Chitinophagaceae producing mucin.</title>
        <authorList>
            <person name="Kim M.-K."/>
            <person name="Park S."/>
            <person name="Kim T.-S."/>
            <person name="Joung Y."/>
            <person name="Han J.-H."/>
            <person name="Kim S.B."/>
        </authorList>
    </citation>
    <scope>NUCLEOTIDE SEQUENCE [LARGE SCALE GENOMIC DNA]</scope>
    <source>
        <strain evidence="2 3">R1-15</strain>
    </source>
</reference>
<dbReference type="EMBL" id="QKTW01000016">
    <property type="protein sequence ID" value="PZF72979.1"/>
    <property type="molecule type" value="Genomic_DNA"/>
</dbReference>
<dbReference type="RefSeq" id="WP_110999011.1">
    <property type="nucleotide sequence ID" value="NZ_QKTW01000016.1"/>
</dbReference>
<organism evidence="2 3">
    <name type="scientific">Taibaiella soli</name>
    <dbReference type="NCBI Taxonomy" id="1649169"/>
    <lineage>
        <taxon>Bacteria</taxon>
        <taxon>Pseudomonadati</taxon>
        <taxon>Bacteroidota</taxon>
        <taxon>Chitinophagia</taxon>
        <taxon>Chitinophagales</taxon>
        <taxon>Chitinophagaceae</taxon>
        <taxon>Taibaiella</taxon>
    </lineage>
</organism>
<evidence type="ECO:0000259" key="1">
    <source>
        <dbReference type="Pfam" id="PF18962"/>
    </source>
</evidence>
<name>A0A2W2B9L9_9BACT</name>
<feature type="domain" description="Secretion system C-terminal sorting" evidence="1">
    <location>
        <begin position="236"/>
        <end position="302"/>
    </location>
</feature>
<dbReference type="NCBIfam" id="TIGR04183">
    <property type="entry name" value="Por_Secre_tail"/>
    <property type="match status" value="1"/>
</dbReference>